<dbReference type="Gene3D" id="3.40.50.720">
    <property type="entry name" value="NAD(P)-binding Rossmann-like Domain"/>
    <property type="match status" value="1"/>
</dbReference>
<dbReference type="SUPFAM" id="SSF51735">
    <property type="entry name" value="NAD(P)-binding Rossmann-fold domains"/>
    <property type="match status" value="1"/>
</dbReference>
<dbReference type="OrthoDB" id="9997102at2759"/>
<dbReference type="InterPro" id="IPR051164">
    <property type="entry name" value="NmrA-like_oxidored"/>
</dbReference>
<gene>
    <name evidence="4" type="ORF">NA56DRAFT_672242</name>
</gene>
<protein>
    <submittedName>
        <fullName evidence="4">NAD(P)-binding protein</fullName>
    </submittedName>
</protein>
<dbReference type="Pfam" id="PF05368">
    <property type="entry name" value="NmrA"/>
    <property type="match status" value="1"/>
</dbReference>
<dbReference type="AlphaFoldDB" id="A0A2J6PWZ1"/>
<dbReference type="PANTHER" id="PTHR42748">
    <property type="entry name" value="NITROGEN METABOLITE REPRESSION PROTEIN NMRA FAMILY MEMBER"/>
    <property type="match status" value="1"/>
</dbReference>
<evidence type="ECO:0000256" key="2">
    <source>
        <dbReference type="ARBA" id="ARBA00022857"/>
    </source>
</evidence>
<name>A0A2J6PWZ1_9HELO</name>
<dbReference type="InterPro" id="IPR036291">
    <property type="entry name" value="NAD(P)-bd_dom_sf"/>
</dbReference>
<organism evidence="4 5">
    <name type="scientific">Hyaloscypha hepaticicola</name>
    <dbReference type="NCBI Taxonomy" id="2082293"/>
    <lineage>
        <taxon>Eukaryota</taxon>
        <taxon>Fungi</taxon>
        <taxon>Dikarya</taxon>
        <taxon>Ascomycota</taxon>
        <taxon>Pezizomycotina</taxon>
        <taxon>Leotiomycetes</taxon>
        <taxon>Helotiales</taxon>
        <taxon>Hyaloscyphaceae</taxon>
        <taxon>Hyaloscypha</taxon>
    </lineage>
</organism>
<proteinExistence type="inferred from homology"/>
<dbReference type="EMBL" id="KZ613493">
    <property type="protein sequence ID" value="PMD18560.1"/>
    <property type="molecule type" value="Genomic_DNA"/>
</dbReference>
<dbReference type="STRING" id="1745343.A0A2J6PWZ1"/>
<keyword evidence="2" id="KW-0521">NADP</keyword>
<accession>A0A2J6PWZ1</accession>
<evidence type="ECO:0000313" key="4">
    <source>
        <dbReference type="EMBL" id="PMD18560.1"/>
    </source>
</evidence>
<dbReference type="PANTHER" id="PTHR42748:SF7">
    <property type="entry name" value="NMRA LIKE REDOX SENSOR 1-RELATED"/>
    <property type="match status" value="1"/>
</dbReference>
<feature type="domain" description="NmrA-like" evidence="3">
    <location>
        <begin position="4"/>
        <end position="256"/>
    </location>
</feature>
<reference evidence="4 5" key="1">
    <citation type="submission" date="2016-05" db="EMBL/GenBank/DDBJ databases">
        <title>A degradative enzymes factory behind the ericoid mycorrhizal symbiosis.</title>
        <authorList>
            <consortium name="DOE Joint Genome Institute"/>
            <person name="Martino E."/>
            <person name="Morin E."/>
            <person name="Grelet G."/>
            <person name="Kuo A."/>
            <person name="Kohler A."/>
            <person name="Daghino S."/>
            <person name="Barry K."/>
            <person name="Choi C."/>
            <person name="Cichocki N."/>
            <person name="Clum A."/>
            <person name="Copeland A."/>
            <person name="Hainaut M."/>
            <person name="Haridas S."/>
            <person name="Labutti K."/>
            <person name="Lindquist E."/>
            <person name="Lipzen A."/>
            <person name="Khouja H.-R."/>
            <person name="Murat C."/>
            <person name="Ohm R."/>
            <person name="Olson A."/>
            <person name="Spatafora J."/>
            <person name="Veneault-Fourrey C."/>
            <person name="Henrissat B."/>
            <person name="Grigoriev I."/>
            <person name="Martin F."/>
            <person name="Perotto S."/>
        </authorList>
    </citation>
    <scope>NUCLEOTIDE SEQUENCE [LARGE SCALE GENOMIC DNA]</scope>
    <source>
        <strain evidence="4 5">UAMH 7357</strain>
    </source>
</reference>
<evidence type="ECO:0000256" key="1">
    <source>
        <dbReference type="ARBA" id="ARBA00006328"/>
    </source>
</evidence>
<evidence type="ECO:0000313" key="5">
    <source>
        <dbReference type="Proteomes" id="UP000235672"/>
    </source>
</evidence>
<dbReference type="Gene3D" id="3.90.25.10">
    <property type="entry name" value="UDP-galactose 4-epimerase, domain 1"/>
    <property type="match status" value="1"/>
</dbReference>
<keyword evidence="5" id="KW-1185">Reference proteome</keyword>
<dbReference type="InterPro" id="IPR008030">
    <property type="entry name" value="NmrA-like"/>
</dbReference>
<evidence type="ECO:0000259" key="3">
    <source>
        <dbReference type="Pfam" id="PF05368"/>
    </source>
</evidence>
<sequence length="305" mass="33562">MRNILEAGATGKQGQALIRALLHPTATSPEQDLQIFALTRKASSPAAKRLAEANPSNLKIVEGTLEERESIVKIFEDIKKDSGVWGVFCVLAFPGMGVEATGEERQEKACPFSSEFCRLNWKTKYGVQTFVYSSVMRMGSKYEDTLELSHKAKRNIENHCIDLGKKGLNWTCNLDGFIGSIGVAVLKKGLKPETEVAFIGSEDVSNVAAGVFANPQKHRHKILAVVGECCAMSHLEDAHQRATGKPIPAVPAPVAWMITKTNKGTQSLIEHIRLNHHARVSRDYPSANKEIALVNTAYKMKNCYE</sequence>
<dbReference type="Proteomes" id="UP000235672">
    <property type="component" value="Unassembled WGS sequence"/>
</dbReference>
<comment type="similarity">
    <text evidence="1">Belongs to the NmrA-type oxidoreductase family.</text>
</comment>
<dbReference type="GO" id="GO:0005634">
    <property type="term" value="C:nucleus"/>
    <property type="evidence" value="ECO:0007669"/>
    <property type="project" value="TreeGrafter"/>
</dbReference>